<keyword evidence="4" id="KW-0696">RNA-directed RNA polymerase</keyword>
<dbReference type="GO" id="GO:0003723">
    <property type="term" value="F:RNA binding"/>
    <property type="evidence" value="ECO:0007669"/>
    <property type="project" value="InterPro"/>
</dbReference>
<evidence type="ECO:0000256" key="6">
    <source>
        <dbReference type="ARBA" id="ARBA00022695"/>
    </source>
</evidence>
<accession>A0A2P1GMH7</accession>
<protein>
    <recommendedName>
        <fullName evidence="3">Non-structural polyprotein 1AB</fullName>
    </recommendedName>
</protein>
<dbReference type="InterPro" id="IPR043128">
    <property type="entry name" value="Rev_trsase/Diguanyl_cyclase"/>
</dbReference>
<dbReference type="InterPro" id="IPR009003">
    <property type="entry name" value="Peptidase_S1_PA"/>
</dbReference>
<feature type="domain" description="RdRp catalytic" evidence="15">
    <location>
        <begin position="1186"/>
        <end position="1308"/>
    </location>
</feature>
<keyword evidence="8" id="KW-0688">Ribosomal frameshifting</keyword>
<feature type="transmembrane region" description="Helical" evidence="14">
    <location>
        <begin position="348"/>
        <end position="370"/>
    </location>
</feature>
<reference evidence="16" key="1">
    <citation type="journal article" date="2018" name="Nature">
        <title>The evolutionary history of vertebrate RNA viruses.</title>
        <authorList>
            <person name="Shi M."/>
            <person name="Lin X.D."/>
            <person name="Chen X."/>
            <person name="Tian J.H."/>
            <person name="Chen L.J."/>
            <person name="Li K."/>
            <person name="Wang W."/>
            <person name="Eden J.S."/>
            <person name="Shen J.J."/>
            <person name="Liu L."/>
            <person name="Holmes E.C."/>
            <person name="Zhang Y.Z."/>
        </authorList>
    </citation>
    <scope>NUCLEOTIDE SEQUENCE</scope>
    <source>
        <strain evidence="16">RBCSC17455</strain>
    </source>
</reference>
<feature type="transmembrane region" description="Helical" evidence="14">
    <location>
        <begin position="318"/>
        <end position="342"/>
    </location>
</feature>
<keyword evidence="14" id="KW-0812">Transmembrane</keyword>
<evidence type="ECO:0000256" key="8">
    <source>
        <dbReference type="ARBA" id="ARBA00022758"/>
    </source>
</evidence>
<dbReference type="GO" id="GO:0006351">
    <property type="term" value="P:DNA-templated transcription"/>
    <property type="evidence" value="ECO:0007669"/>
    <property type="project" value="InterPro"/>
</dbReference>
<dbReference type="GO" id="GO:0016787">
    <property type="term" value="F:hydrolase activity"/>
    <property type="evidence" value="ECO:0007669"/>
    <property type="project" value="UniProtKB-KW"/>
</dbReference>
<keyword evidence="6" id="KW-0548">Nucleotidyltransferase</keyword>
<dbReference type="InterPro" id="IPR007094">
    <property type="entry name" value="RNA-dir_pol_PSvirus"/>
</dbReference>
<dbReference type="GO" id="GO:0075523">
    <property type="term" value="P:viral translational frameshifting"/>
    <property type="evidence" value="ECO:0007669"/>
    <property type="project" value="UniProtKB-KW"/>
</dbReference>
<keyword evidence="7" id="KW-0547">Nucleotide-binding</keyword>
<keyword evidence="14" id="KW-0472">Membrane</keyword>
<dbReference type="SUPFAM" id="SSF50494">
    <property type="entry name" value="Trypsin-like serine proteases"/>
    <property type="match status" value="1"/>
</dbReference>
<dbReference type="Pfam" id="PF00680">
    <property type="entry name" value="RdRP_1"/>
    <property type="match status" value="1"/>
</dbReference>
<keyword evidence="10" id="KW-0693">Viral RNA replication</keyword>
<dbReference type="InterPro" id="IPR001205">
    <property type="entry name" value="RNA-dir_pol_C"/>
</dbReference>
<evidence type="ECO:0000256" key="4">
    <source>
        <dbReference type="ARBA" id="ARBA00022484"/>
    </source>
</evidence>
<dbReference type="GO" id="GO:0003968">
    <property type="term" value="F:RNA-directed RNA polymerase activity"/>
    <property type="evidence" value="ECO:0007669"/>
    <property type="project" value="UniProtKB-KW"/>
</dbReference>
<sequence>MAEAQVFTISGKASLAGTSQPKVIALDSSSDIIMTNEEDKQVSVPQEPETKVTRNTNPFLRQTTTDNLEKLLAANPMVPTSVLKTCIEAPHAVVNESYDNPPLQVEIIPHSVRLRQAIDAYKNTVKDIVVPPAVVKAPELSATKSNLQIAREIVGKYPVSTGVTHKQMEQAVQGAENVEFDRQVTDRARQTRDRLLLNYVNRLANPTTSALEKRVSEGEKEDRKETSCNKLVSWFLVFLTLACGIGFVAWTVQTAVHELAGLGVPTPIPTEHPHIHHIVRPDSPFKVLVQSNAGNTWDVLKQLVPAIMAAIMCKHVHWGGVAGIAFAPICFLGYSVVILLAPTFYAGLVTYAGVFRANIFGIILTAICVVHDLMFGNHKKALVDMLAYMAGIGGAVIIGYWHIPVFLEHDPAVERFLVCAGVIGFHCATLFIPSISKTYHWSGKVITTTKVLLGENMKGVMDAMRCCTFPVDKDDKPVVAARGPPKFVRSKESLEDGGDSVNWPNGVGVPILPTASNLISFVNTELAPNALPREEPKQEVTTGGPFFPCSVYAHKMHVLDEKEQFCGMGTVYRGYSLILEHVAPGKKVGDKIPVVYDGNEYMVKVLTVTVPSQKGQSEKVLWCTPPPGAGSLRKTRHTDPTDIIMLTYFNYQHGISPGRTLIGYKHTATTAPGTSGSPLLDTDGHLVGIHWGGVGHTNGYVSVEFLDPFIGNPEAVPKYIRKAATKKRGGHKGHKRTAHKFFTDEQYDDLVNNKGMTKKQIVDLIDRLRHANNDPDWYDEEQHEKLVTQNGLQVVVDGELEWDFYTRYIVQLLANPDWEWCTNEHCLCSCEPSPVSEESDPSPALDFPQLERVGGGKPYATRVSDLPCQVQGVDDKRVVELPPPKKQRKRKNKKEKKASEPYAHLDSETTSSDDENMVTKIATTDDWTVVRPKNPKEPLQIRYGGAKYDIFGIAGEDLRQSGAFQGGYDTIGTVRINKKPTHDPKPDDISRRYGDIGQPVTHVPPRWTVQDHVRGFGKFTTNDGNLTKGDARLRQAVSDISRNILEALQSIEGRYGFQKCGLEQVDKPTDTSPGYPYLNDYLTEAQLAESETEVYSEFYDQMCDQNWLVPWYAFFKNENIKPSKQDAHDFRVIVCPPAPFSRVQGMYDQDFNHFIKSVPGLLGSMVGFTPFGGSWNDYAKNLGGYKWYAEKDFKRFDGSIPPVLLMAARKIRRLCYAAYVLDEEDHDRLDTIDRCLLNRVTVTTAGSVHFVRKGNPSGHVSTSIDNCLVNLILHHMMYAECYQNAPYKIYVYGDDVLMASDVKPDPELENAWCRERFGMELPADSFKISTTIVGLSFCGFFTETDGVGYFPVYKTDRILSGLVNPANRVPDFFTFYAKLLCITLLLWRSEYGEKLYDRLQMVTRLGGYWLPPVRFFNDLVMYRGGGPKDEDSKNNGRRQKTQRPRSQAKGSRTKRQRQQQKDIKEAEYLRWNIESGSEEN</sequence>
<feature type="region of interest" description="Disordered" evidence="13">
    <location>
        <begin position="832"/>
        <end position="862"/>
    </location>
</feature>
<evidence type="ECO:0000256" key="13">
    <source>
        <dbReference type="SAM" id="MobiDB-lite"/>
    </source>
</evidence>
<evidence type="ECO:0000256" key="2">
    <source>
        <dbReference type="ARBA" id="ARBA00011245"/>
    </source>
</evidence>
<evidence type="ECO:0000256" key="9">
    <source>
        <dbReference type="ARBA" id="ARBA00022801"/>
    </source>
</evidence>
<dbReference type="Gene3D" id="3.30.70.270">
    <property type="match status" value="1"/>
</dbReference>
<dbReference type="GO" id="GO:0039694">
    <property type="term" value="P:viral RNA genome replication"/>
    <property type="evidence" value="ECO:0007669"/>
    <property type="project" value="InterPro"/>
</dbReference>
<comment type="catalytic activity">
    <reaction evidence="12">
        <text>RNA(n) + a ribonucleoside 5'-triphosphate = RNA(n+1) + diphosphate</text>
        <dbReference type="Rhea" id="RHEA:21248"/>
        <dbReference type="Rhea" id="RHEA-COMP:14527"/>
        <dbReference type="Rhea" id="RHEA-COMP:17342"/>
        <dbReference type="ChEBI" id="CHEBI:33019"/>
        <dbReference type="ChEBI" id="CHEBI:61557"/>
        <dbReference type="ChEBI" id="CHEBI:140395"/>
    </reaction>
</comment>
<feature type="region of interest" description="Disordered" evidence="13">
    <location>
        <begin position="1426"/>
        <end position="1464"/>
    </location>
</feature>
<organism evidence="16">
    <name type="scientific">Wenling japanese topeshark astrovirus</name>
    <dbReference type="NCBI Taxonomy" id="2116151"/>
    <lineage>
        <taxon>Viruses</taxon>
        <taxon>Riboviria</taxon>
        <taxon>Orthornavirae</taxon>
        <taxon>Pisuviricota</taxon>
        <taxon>Stelpaviricetes</taxon>
        <taxon>Stellavirales</taxon>
        <taxon>Astroviridae</taxon>
    </lineage>
</organism>
<evidence type="ECO:0000256" key="12">
    <source>
        <dbReference type="ARBA" id="ARBA00047383"/>
    </source>
</evidence>
<keyword evidence="9" id="KW-0378">Hydrolase</keyword>
<feature type="region of interest" description="Disordered" evidence="13">
    <location>
        <begin position="874"/>
        <end position="916"/>
    </location>
</feature>
<keyword evidence="14" id="KW-1133">Transmembrane helix</keyword>
<evidence type="ECO:0000313" key="16">
    <source>
        <dbReference type="EMBL" id="AVM87192.1"/>
    </source>
</evidence>
<evidence type="ECO:0000256" key="11">
    <source>
        <dbReference type="ARBA" id="ARBA00045910"/>
    </source>
</evidence>
<dbReference type="CDD" id="cd23172">
    <property type="entry name" value="ps-ssRNAv_Astroviridae_RdRp"/>
    <property type="match status" value="1"/>
</dbReference>
<evidence type="ECO:0000256" key="7">
    <source>
        <dbReference type="ARBA" id="ARBA00022741"/>
    </source>
</evidence>
<evidence type="ECO:0000256" key="14">
    <source>
        <dbReference type="SAM" id="Phobius"/>
    </source>
</evidence>
<dbReference type="GO" id="GO:0000166">
    <property type="term" value="F:nucleotide binding"/>
    <property type="evidence" value="ECO:0007669"/>
    <property type="project" value="UniProtKB-KW"/>
</dbReference>
<dbReference type="PROSITE" id="PS50507">
    <property type="entry name" value="RDRP_SSRNA_POS"/>
    <property type="match status" value="1"/>
</dbReference>
<dbReference type="InterPro" id="IPR043504">
    <property type="entry name" value="Peptidase_S1_PA_chymotrypsin"/>
</dbReference>
<feature type="transmembrane region" description="Helical" evidence="14">
    <location>
        <begin position="231"/>
        <end position="252"/>
    </location>
</feature>
<comment type="subunit">
    <text evidence="2">Monomer.</text>
</comment>
<name>A0A2P1GMH7_9VIRU</name>
<comment type="function">
    <text evidence="11">Responsible for the cleavage of the polyprotein into functional products.</text>
</comment>
<feature type="compositionally biased region" description="Basic residues" evidence="13">
    <location>
        <begin position="885"/>
        <end position="896"/>
    </location>
</feature>
<feature type="transmembrane region" description="Helical" evidence="14">
    <location>
        <begin position="415"/>
        <end position="435"/>
    </location>
</feature>
<proteinExistence type="inferred from homology"/>
<evidence type="ECO:0000256" key="10">
    <source>
        <dbReference type="ARBA" id="ARBA00022953"/>
    </source>
</evidence>
<evidence type="ECO:0000259" key="15">
    <source>
        <dbReference type="PROSITE" id="PS50507"/>
    </source>
</evidence>
<evidence type="ECO:0000256" key="1">
    <source>
        <dbReference type="ARBA" id="ARBA00005873"/>
    </source>
</evidence>
<evidence type="ECO:0000256" key="5">
    <source>
        <dbReference type="ARBA" id="ARBA00022679"/>
    </source>
</evidence>
<keyword evidence="5" id="KW-0808">Transferase</keyword>
<dbReference type="SUPFAM" id="SSF56672">
    <property type="entry name" value="DNA/RNA polymerases"/>
    <property type="match status" value="1"/>
</dbReference>
<comment type="similarity">
    <text evidence="1">Belongs to the astroviridae polyprotein 1AB family.</text>
</comment>
<feature type="compositionally biased region" description="Basic and acidic residues" evidence="13">
    <location>
        <begin position="897"/>
        <end position="907"/>
    </location>
</feature>
<evidence type="ECO:0000256" key="3">
    <source>
        <dbReference type="ARBA" id="ARBA00019743"/>
    </source>
</evidence>
<feature type="transmembrane region" description="Helical" evidence="14">
    <location>
        <begin position="382"/>
        <end position="403"/>
    </location>
</feature>
<dbReference type="Gene3D" id="2.40.10.10">
    <property type="entry name" value="Trypsin-like serine proteases"/>
    <property type="match status" value="1"/>
</dbReference>
<dbReference type="InterPro" id="IPR043502">
    <property type="entry name" value="DNA/RNA_pol_sf"/>
</dbReference>
<dbReference type="EMBL" id="MG599936">
    <property type="protein sequence ID" value="AVM87192.1"/>
    <property type="molecule type" value="Genomic_RNA"/>
</dbReference>